<dbReference type="RefSeq" id="WP_087916561.1">
    <property type="nucleotide sequence ID" value="NZ_CP021780.1"/>
</dbReference>
<reference evidence="1 2" key="1">
    <citation type="submission" date="2017-06" db="EMBL/GenBank/DDBJ databases">
        <title>Complete genome sequence of Paenibacillus donghaensis KCTC 13049T isolated from East Sea sediment, South Korea.</title>
        <authorList>
            <person name="Jung B.K."/>
            <person name="Hong S.-J."/>
            <person name="Shin J.-H."/>
        </authorList>
    </citation>
    <scope>NUCLEOTIDE SEQUENCE [LARGE SCALE GENOMIC DNA]</scope>
    <source>
        <strain evidence="1 2">KCTC 13049</strain>
    </source>
</reference>
<organism evidence="1 2">
    <name type="scientific">Paenibacillus donghaensis</name>
    <dbReference type="NCBI Taxonomy" id="414771"/>
    <lineage>
        <taxon>Bacteria</taxon>
        <taxon>Bacillati</taxon>
        <taxon>Bacillota</taxon>
        <taxon>Bacilli</taxon>
        <taxon>Bacillales</taxon>
        <taxon>Paenibacillaceae</taxon>
        <taxon>Paenibacillus</taxon>
    </lineage>
</organism>
<name>A0A2Z2KH50_9BACL</name>
<keyword evidence="2" id="KW-1185">Reference proteome</keyword>
<proteinExistence type="predicted"/>
<dbReference type="Proteomes" id="UP000249890">
    <property type="component" value="Chromosome"/>
</dbReference>
<accession>A0A2Z2KH50</accession>
<evidence type="ECO:0000313" key="2">
    <source>
        <dbReference type="Proteomes" id="UP000249890"/>
    </source>
</evidence>
<sequence>MEIVARARLRPDKDEDLIKAFEQLPKHKDRSDVVREALRLMFSGGDRIRSKGVVVDSEVFELNTATESIPDEVLDNSIDEFLLGI</sequence>
<dbReference type="KEGG" id="pdh:B9T62_18305"/>
<evidence type="ECO:0000313" key="1">
    <source>
        <dbReference type="EMBL" id="ASA22563.1"/>
    </source>
</evidence>
<protein>
    <submittedName>
        <fullName evidence="1">Uncharacterized protein</fullName>
    </submittedName>
</protein>
<dbReference type="AlphaFoldDB" id="A0A2Z2KH50"/>
<dbReference type="EMBL" id="CP021780">
    <property type="protein sequence ID" value="ASA22563.1"/>
    <property type="molecule type" value="Genomic_DNA"/>
</dbReference>
<gene>
    <name evidence="1" type="ORF">B9T62_18305</name>
</gene>
<dbReference type="OrthoDB" id="2665593at2"/>